<protein>
    <recommendedName>
        <fullName evidence="5">UDP-N-acetylglucosamine kinase</fullName>
        <ecNumber evidence="2">2.7.1.176</ecNumber>
    </recommendedName>
    <alternativeName>
        <fullName evidence="5">UDP-N-acetylglucosamine kinase</fullName>
    </alternativeName>
</protein>
<evidence type="ECO:0000256" key="1">
    <source>
        <dbReference type="ARBA" id="ARBA00009104"/>
    </source>
</evidence>
<evidence type="ECO:0000313" key="9">
    <source>
        <dbReference type="EMBL" id="ARF63682.1"/>
    </source>
</evidence>
<comment type="catalytic activity">
    <reaction evidence="6">
        <text>UDP-N-acetyl-alpha-D-glucosamine + ATP = UDP-N-acetyl-alpha-D-glucosamine 3'-phosphate + ADP + H(+)</text>
        <dbReference type="Rhea" id="RHEA:32671"/>
        <dbReference type="ChEBI" id="CHEBI:15378"/>
        <dbReference type="ChEBI" id="CHEBI:30616"/>
        <dbReference type="ChEBI" id="CHEBI:57705"/>
        <dbReference type="ChEBI" id="CHEBI:64353"/>
        <dbReference type="ChEBI" id="CHEBI:456216"/>
        <dbReference type="EC" id="2.7.1.176"/>
    </reaction>
</comment>
<dbReference type="AlphaFoldDB" id="A0A1V0UFD2"/>
<evidence type="ECO:0000256" key="6">
    <source>
        <dbReference type="ARBA" id="ARBA00048178"/>
    </source>
</evidence>
<dbReference type="STRING" id="1935.B1H20_21630"/>
<dbReference type="GO" id="GO:0016301">
    <property type="term" value="F:kinase activity"/>
    <property type="evidence" value="ECO:0007669"/>
    <property type="project" value="InterPro"/>
</dbReference>
<accession>A0A1V0UFD2</accession>
<feature type="compositionally biased region" description="Pro residues" evidence="7">
    <location>
        <begin position="342"/>
        <end position="358"/>
    </location>
</feature>
<keyword evidence="4" id="KW-0067">ATP-binding</keyword>
<evidence type="ECO:0000256" key="2">
    <source>
        <dbReference type="ARBA" id="ARBA00011963"/>
    </source>
</evidence>
<evidence type="ECO:0000259" key="8">
    <source>
        <dbReference type="Pfam" id="PF06414"/>
    </source>
</evidence>
<comment type="similarity">
    <text evidence="1">Belongs to the zeta toxin family.</text>
</comment>
<evidence type="ECO:0000256" key="7">
    <source>
        <dbReference type="SAM" id="MobiDB-lite"/>
    </source>
</evidence>
<dbReference type="SUPFAM" id="SSF52540">
    <property type="entry name" value="P-loop containing nucleoside triphosphate hydrolases"/>
    <property type="match status" value="1"/>
</dbReference>
<sequence>MLTGEYAQLYAELQTRMDRGGDLSPGPTDTEARFRNGLAWDKERRVIQRAVIERFKAEFAGLPRGGSAVLLTAGAPGAGKSTVQHRLGSWQNEDSELGRLLTSAHGLKVEDYVVLDPDEFKRALHEAGGMPQLSPEQMALSFGRELTPAEMSGLLHRESSYIRDQLQEWARAEGCNLLLDATLANEGAGTKLLGDLARDGYDQRVILSVEVPLETSLAQNASRWQTGRIAYEQGADPYGGRMAPQEMIRALYAKNTTGLGHSISRQNAEKLVEQGLATGLITTERGAFTPTGSGTAVPARQTAPTYARGEFSVGIAAAGKLRSPRTTAPQTTPAQNQNQGTPPTPPRHTPPSPGGPTR</sequence>
<dbReference type="Pfam" id="PF06414">
    <property type="entry name" value="Zeta_toxin"/>
    <property type="match status" value="1"/>
</dbReference>
<dbReference type="Gene3D" id="3.40.50.300">
    <property type="entry name" value="P-loop containing nucleotide triphosphate hydrolases"/>
    <property type="match status" value="1"/>
</dbReference>
<dbReference type="OrthoDB" id="4451554at2"/>
<proteinExistence type="inferred from homology"/>
<dbReference type="GO" id="GO:0005524">
    <property type="term" value="F:ATP binding"/>
    <property type="evidence" value="ECO:0007669"/>
    <property type="project" value="UniProtKB-KW"/>
</dbReference>
<dbReference type="KEGG" id="svu:B1H20_21630"/>
<dbReference type="InterPro" id="IPR010488">
    <property type="entry name" value="Zeta_toxin_domain"/>
</dbReference>
<reference evidence="9 10" key="1">
    <citation type="submission" date="2017-03" db="EMBL/GenBank/DDBJ databases">
        <title>Complete Genome Sequence of a natural compounds producer, Streptomyces violaceus S21.</title>
        <authorList>
            <person name="Zhong C."/>
            <person name="Zhao Z."/>
            <person name="Fu J."/>
            <person name="Zong G."/>
            <person name="Qin R."/>
            <person name="Cao G."/>
        </authorList>
    </citation>
    <scope>NUCLEOTIDE SEQUENCE [LARGE SCALE GENOMIC DNA]</scope>
    <source>
        <strain evidence="9 10">S21</strain>
    </source>
</reference>
<dbReference type="EMBL" id="CP020570">
    <property type="protein sequence ID" value="ARF63682.1"/>
    <property type="molecule type" value="Genomic_DNA"/>
</dbReference>
<feature type="region of interest" description="Disordered" evidence="7">
    <location>
        <begin position="318"/>
        <end position="358"/>
    </location>
</feature>
<dbReference type="InterPro" id="IPR027417">
    <property type="entry name" value="P-loop_NTPase"/>
</dbReference>
<evidence type="ECO:0000256" key="3">
    <source>
        <dbReference type="ARBA" id="ARBA00022741"/>
    </source>
</evidence>
<gene>
    <name evidence="9" type="ORF">B1H20_21630</name>
</gene>
<feature type="compositionally biased region" description="Low complexity" evidence="7">
    <location>
        <begin position="326"/>
        <end position="341"/>
    </location>
</feature>
<organism evidence="9 10">
    <name type="scientific">Streptomyces violaceoruber</name>
    <dbReference type="NCBI Taxonomy" id="1935"/>
    <lineage>
        <taxon>Bacteria</taxon>
        <taxon>Bacillati</taxon>
        <taxon>Actinomycetota</taxon>
        <taxon>Actinomycetes</taxon>
        <taxon>Kitasatosporales</taxon>
        <taxon>Streptomycetaceae</taxon>
        <taxon>Streptomyces</taxon>
        <taxon>Streptomyces violaceoruber group</taxon>
    </lineage>
</organism>
<dbReference type="RefSeq" id="WP_083193132.1">
    <property type="nucleotide sequence ID" value="NZ_CP020570.1"/>
</dbReference>
<dbReference type="Proteomes" id="UP000192445">
    <property type="component" value="Chromosome"/>
</dbReference>
<evidence type="ECO:0000313" key="10">
    <source>
        <dbReference type="Proteomes" id="UP000192445"/>
    </source>
</evidence>
<dbReference type="EC" id="2.7.1.176" evidence="2"/>
<evidence type="ECO:0000256" key="5">
    <source>
        <dbReference type="ARBA" id="ARBA00032897"/>
    </source>
</evidence>
<evidence type="ECO:0000256" key="4">
    <source>
        <dbReference type="ARBA" id="ARBA00022840"/>
    </source>
</evidence>
<feature type="domain" description="Zeta toxin" evidence="8">
    <location>
        <begin position="68"/>
        <end position="252"/>
    </location>
</feature>
<keyword evidence="3" id="KW-0547">Nucleotide-binding</keyword>
<name>A0A1V0UFD2_STRVN</name>